<dbReference type="EMBL" id="BONJ01000007">
    <property type="protein sequence ID" value="GIG13733.1"/>
    <property type="molecule type" value="Genomic_DNA"/>
</dbReference>
<reference evidence="1" key="1">
    <citation type="submission" date="2021-01" db="EMBL/GenBank/DDBJ databases">
        <title>Whole genome shotgun sequence of Catellatospora methionotrophica NBRC 14553.</title>
        <authorList>
            <person name="Komaki H."/>
            <person name="Tamura T."/>
        </authorList>
    </citation>
    <scope>NUCLEOTIDE SEQUENCE</scope>
    <source>
        <strain evidence="1">NBRC 14553</strain>
    </source>
</reference>
<comment type="caution">
    <text evidence="1">The sequence shown here is derived from an EMBL/GenBank/DDBJ whole genome shotgun (WGS) entry which is preliminary data.</text>
</comment>
<name>A0A8J3L3L3_9ACTN</name>
<evidence type="ECO:0000313" key="2">
    <source>
        <dbReference type="Proteomes" id="UP000660339"/>
    </source>
</evidence>
<accession>A0A8J3L3L3</accession>
<evidence type="ECO:0000313" key="1">
    <source>
        <dbReference type="EMBL" id="GIG13733.1"/>
    </source>
</evidence>
<sequence>MASRRAAPVVIARVRCGTGRWGRINPLTGKAPARLPVMQDTVDLGFLAGGAVRDGPLDRR</sequence>
<dbReference type="Proteomes" id="UP000660339">
    <property type="component" value="Unassembled WGS sequence"/>
</dbReference>
<organism evidence="1 2">
    <name type="scientific">Catellatospora methionotrophica</name>
    <dbReference type="NCBI Taxonomy" id="121620"/>
    <lineage>
        <taxon>Bacteria</taxon>
        <taxon>Bacillati</taxon>
        <taxon>Actinomycetota</taxon>
        <taxon>Actinomycetes</taxon>
        <taxon>Micromonosporales</taxon>
        <taxon>Micromonosporaceae</taxon>
        <taxon>Catellatospora</taxon>
    </lineage>
</organism>
<proteinExistence type="predicted"/>
<dbReference type="AlphaFoldDB" id="A0A8J3L3L3"/>
<keyword evidence="2" id="KW-1185">Reference proteome</keyword>
<gene>
    <name evidence="1" type="ORF">Cme02nite_20650</name>
</gene>
<protein>
    <submittedName>
        <fullName evidence="1">Uncharacterized protein</fullName>
    </submittedName>
</protein>